<gene>
    <name evidence="1" type="ORF">UR08_12215</name>
</gene>
<evidence type="ECO:0000313" key="2">
    <source>
        <dbReference type="Proteomes" id="UP000257055"/>
    </source>
</evidence>
<evidence type="ECO:0000313" key="1">
    <source>
        <dbReference type="EMBL" id="RDW99610.1"/>
    </source>
</evidence>
<dbReference type="NCBIfam" id="TIGR01655">
    <property type="entry name" value="yxeA_fam"/>
    <property type="match status" value="1"/>
</dbReference>
<sequence>MKRAIFGLLAAVFVIVMVFIELGSPFAEASDTYTVTIKHSGEKVQKAKFKGYVFKEDCKAPSGKTTQLKFYSNDELEMNKSYRLVIQDNQMVVRSKELSDIQVVSSK</sequence>
<dbReference type="InterPro" id="IPR006542">
    <property type="entry name" value="DUF1093"/>
</dbReference>
<accession>A0A3D8TLL6</accession>
<keyword evidence="2" id="KW-1185">Reference proteome</keyword>
<dbReference type="Proteomes" id="UP000257055">
    <property type="component" value="Unassembled WGS sequence"/>
</dbReference>
<comment type="caution">
    <text evidence="1">The sequence shown here is derived from an EMBL/GenBank/DDBJ whole genome shotgun (WGS) entry which is preliminary data.</text>
</comment>
<dbReference type="SUPFAM" id="SSF159121">
    <property type="entry name" value="BC4932-like"/>
    <property type="match status" value="1"/>
</dbReference>
<evidence type="ECO:0008006" key="3">
    <source>
        <dbReference type="Google" id="ProtNLM"/>
    </source>
</evidence>
<organism evidence="1 2">
    <name type="scientific">Listeria kieliensis</name>
    <dbReference type="NCBI Taxonomy" id="1621700"/>
    <lineage>
        <taxon>Bacteria</taxon>
        <taxon>Bacillati</taxon>
        <taxon>Bacillota</taxon>
        <taxon>Bacilli</taxon>
        <taxon>Bacillales</taxon>
        <taxon>Listeriaceae</taxon>
        <taxon>Listeria</taxon>
    </lineage>
</organism>
<name>A0A3D8TLL6_9LIST</name>
<proteinExistence type="predicted"/>
<dbReference type="RefSeq" id="WP_115753996.1">
    <property type="nucleotide sequence ID" value="NZ_LARY01000003.1"/>
</dbReference>
<dbReference type="AlphaFoldDB" id="A0A3D8TLL6"/>
<protein>
    <recommendedName>
        <fullName evidence="3">YxeA family protein</fullName>
    </recommendedName>
</protein>
<dbReference type="InterPro" id="IPR036166">
    <property type="entry name" value="YxeA-like_sf"/>
</dbReference>
<dbReference type="EMBL" id="LARY01000003">
    <property type="protein sequence ID" value="RDW99610.1"/>
    <property type="molecule type" value="Genomic_DNA"/>
</dbReference>
<reference evidence="2" key="1">
    <citation type="submission" date="2015-04" db="EMBL/GenBank/DDBJ databases">
        <authorList>
            <person name="Schardt J."/>
            <person name="Mueller-Herbst S."/>
            <person name="Scherer S."/>
            <person name="Huptas C."/>
        </authorList>
    </citation>
    <scope>NUCLEOTIDE SEQUENCE [LARGE SCALE GENOMIC DNA]</scope>
    <source>
        <strain evidence="2">Kiel-L1</strain>
    </source>
</reference>